<feature type="region of interest" description="Disordered" evidence="1">
    <location>
        <begin position="229"/>
        <end position="249"/>
    </location>
</feature>
<evidence type="ECO:0008006" key="3">
    <source>
        <dbReference type="Google" id="ProtNLM"/>
    </source>
</evidence>
<evidence type="ECO:0000313" key="2">
    <source>
        <dbReference type="EMBL" id="CAD9389566.1"/>
    </source>
</evidence>
<name>A0A7S2B8K4_9CHLO</name>
<organism evidence="2">
    <name type="scientific">Pycnococcus provasolii</name>
    <dbReference type="NCBI Taxonomy" id="41880"/>
    <lineage>
        <taxon>Eukaryota</taxon>
        <taxon>Viridiplantae</taxon>
        <taxon>Chlorophyta</taxon>
        <taxon>Pseudoscourfieldiophyceae</taxon>
        <taxon>Pseudoscourfieldiales</taxon>
        <taxon>Pycnococcaceae</taxon>
        <taxon>Pycnococcus</taxon>
    </lineage>
</organism>
<feature type="compositionally biased region" description="Acidic residues" evidence="1">
    <location>
        <begin position="235"/>
        <end position="244"/>
    </location>
</feature>
<dbReference type="EMBL" id="HBGR01011023">
    <property type="protein sequence ID" value="CAD9389566.1"/>
    <property type="molecule type" value="Transcribed_RNA"/>
</dbReference>
<sequence length="396" mass="42607">MSACSVPSVHGSFRPGSLRLHSPVSKSPPSVAVAVAAPHHAVTKKARHQRCCRHISALSSSSGSGGEHHPTLVALPALCFGTDEPFTPGSSKTLHLFEARTIGAFNAAVQECGGLLVHACVAEREGGSVGIVPLATLARVTRLERQEVGVEVEILAENRVVLQGANAESDGGYLEVECHDLLHPSSAKDADQKAQLPTPELSERLVEQANNLRAMLDDVLQLTERVVKRSASVSNDDDDDDDRRDEDNMLWGHRESSDLREALAWADRRRPVTVQDLLAERARSGDESVSSDNFERATFSTAGSSAYSDLAECVADADAWKELVYADRLAFSALQAMPASSREDANELTKCRSYALGLVHGCQGLEERLAIAASLVETQLQTLRAKVALMTLDVVD</sequence>
<protein>
    <recommendedName>
        <fullName evidence="3">Lon N-terminal domain-containing protein</fullName>
    </recommendedName>
</protein>
<reference evidence="2" key="1">
    <citation type="submission" date="2021-01" db="EMBL/GenBank/DDBJ databases">
        <authorList>
            <person name="Corre E."/>
            <person name="Pelletier E."/>
            <person name="Niang G."/>
            <person name="Scheremetjew M."/>
            <person name="Finn R."/>
            <person name="Kale V."/>
            <person name="Holt S."/>
            <person name="Cochrane G."/>
            <person name="Meng A."/>
            <person name="Brown T."/>
            <person name="Cohen L."/>
        </authorList>
    </citation>
    <scope>NUCLEOTIDE SEQUENCE</scope>
    <source>
        <strain evidence="2">RCC733</strain>
    </source>
</reference>
<evidence type="ECO:0000256" key="1">
    <source>
        <dbReference type="SAM" id="MobiDB-lite"/>
    </source>
</evidence>
<dbReference type="AlphaFoldDB" id="A0A7S2B8K4"/>
<gene>
    <name evidence="2" type="ORF">PPRO1471_LOCUS7327</name>
</gene>
<proteinExistence type="predicted"/>
<accession>A0A7S2B8K4</accession>